<dbReference type="AlphaFoldDB" id="A0A8J1TS38"/>
<dbReference type="Proteomes" id="UP000749559">
    <property type="component" value="Unassembled WGS sequence"/>
</dbReference>
<dbReference type="PRINTS" id="PR00081">
    <property type="entry name" value="GDHRDH"/>
</dbReference>
<dbReference type="Gene3D" id="3.40.50.720">
    <property type="entry name" value="NAD(P)-binding Rossmann-like Domain"/>
    <property type="match status" value="1"/>
</dbReference>
<dbReference type="SUPFAM" id="SSF51735">
    <property type="entry name" value="NAD(P)-binding Rossmann-fold domains"/>
    <property type="match status" value="1"/>
</dbReference>
<dbReference type="PANTHER" id="PTHR44442">
    <property type="entry name" value="3-KETO-STEROID REDUCTASE"/>
    <property type="match status" value="1"/>
</dbReference>
<keyword evidence="2" id="KW-1185">Reference proteome</keyword>
<dbReference type="InterPro" id="IPR002347">
    <property type="entry name" value="SDR_fam"/>
</dbReference>
<dbReference type="PANTHER" id="PTHR44442:SF1">
    <property type="entry name" value="3-KETO-STEROID REDUCTASE_17-BETA-HYDROXYSTEROID DEHYDROGENASE 7"/>
    <property type="match status" value="1"/>
</dbReference>
<dbReference type="OrthoDB" id="9989144at2759"/>
<name>A0A8J1TS38_OWEFU</name>
<protein>
    <submittedName>
        <fullName evidence="1">Uncharacterized protein</fullName>
    </submittedName>
</protein>
<evidence type="ECO:0000313" key="1">
    <source>
        <dbReference type="EMBL" id="CAH1789807.1"/>
    </source>
</evidence>
<evidence type="ECO:0000313" key="2">
    <source>
        <dbReference type="Proteomes" id="UP000749559"/>
    </source>
</evidence>
<dbReference type="GO" id="GO:0005789">
    <property type="term" value="C:endoplasmic reticulum membrane"/>
    <property type="evidence" value="ECO:0007669"/>
    <property type="project" value="TreeGrafter"/>
</dbReference>
<sequence length="337" mass="37852">MAMQKQKVALITGANAGIGLAVAERLLQCDHDLRLCLACRNPLKATAAKLALEAGRPGATIDIVIVDVGCVKSVFKAVQEIKNRYSQLDYVFMNAGAMGEVKFNWTFLLKNLFSREVALHMFRTGIGLIEQVDSTTEEGLRQVFATNVFGHFIMLRELEALFGCDGQPTKIIWTSSSNAIKASFDINDLQHKNGNQCYSSSKYICDLLSLHINCTYNKQGIYSSVTNPGFVYTKMTNSILPDWLWSVSLWLLTLLRFLVPSMTISTYCGAESLIDVWRKPVESLDPYSKYYSNAGLFSKAFTNQHKLDVDESLAMQTFEKLDTMLEKVKRSEPPWTF</sequence>
<dbReference type="GO" id="GO:0006695">
    <property type="term" value="P:cholesterol biosynthetic process"/>
    <property type="evidence" value="ECO:0007669"/>
    <property type="project" value="TreeGrafter"/>
</dbReference>
<dbReference type="InterPro" id="IPR052834">
    <property type="entry name" value="3KSR/17beta-HSD"/>
</dbReference>
<dbReference type="InterPro" id="IPR036291">
    <property type="entry name" value="NAD(P)-bd_dom_sf"/>
</dbReference>
<dbReference type="EMBL" id="CAIIXF020000007">
    <property type="protein sequence ID" value="CAH1789807.1"/>
    <property type="molecule type" value="Genomic_DNA"/>
</dbReference>
<dbReference type="GO" id="GO:0000253">
    <property type="term" value="F:3-beta-hydroxysteroid 3-dehydrogenase (NADP+) activity"/>
    <property type="evidence" value="ECO:0007669"/>
    <property type="project" value="TreeGrafter"/>
</dbReference>
<accession>A0A8J1TS38</accession>
<proteinExistence type="predicted"/>
<comment type="caution">
    <text evidence="1">The sequence shown here is derived from an EMBL/GenBank/DDBJ whole genome shotgun (WGS) entry which is preliminary data.</text>
</comment>
<reference evidence="1" key="1">
    <citation type="submission" date="2022-03" db="EMBL/GenBank/DDBJ databases">
        <authorList>
            <person name="Martin C."/>
        </authorList>
    </citation>
    <scope>NUCLEOTIDE SEQUENCE</scope>
</reference>
<gene>
    <name evidence="1" type="ORF">OFUS_LOCUS15100</name>
</gene>
<dbReference type="Pfam" id="PF00106">
    <property type="entry name" value="adh_short"/>
    <property type="match status" value="2"/>
</dbReference>
<organism evidence="1 2">
    <name type="scientific">Owenia fusiformis</name>
    <name type="common">Polychaete worm</name>
    <dbReference type="NCBI Taxonomy" id="6347"/>
    <lineage>
        <taxon>Eukaryota</taxon>
        <taxon>Metazoa</taxon>
        <taxon>Spiralia</taxon>
        <taxon>Lophotrochozoa</taxon>
        <taxon>Annelida</taxon>
        <taxon>Polychaeta</taxon>
        <taxon>Sedentaria</taxon>
        <taxon>Canalipalpata</taxon>
        <taxon>Sabellida</taxon>
        <taxon>Oweniida</taxon>
        <taxon>Oweniidae</taxon>
        <taxon>Owenia</taxon>
    </lineage>
</organism>